<keyword evidence="9" id="KW-1185">Reference proteome</keyword>
<feature type="transmembrane region" description="Helical" evidence="6">
    <location>
        <begin position="159"/>
        <end position="180"/>
    </location>
</feature>
<protein>
    <submittedName>
        <fullName evidence="10">Zinc transporter ZIP13</fullName>
    </submittedName>
</protein>
<dbReference type="Proteomes" id="UP000278627">
    <property type="component" value="Unassembled WGS sequence"/>
</dbReference>
<keyword evidence="4 6" id="KW-0472">Membrane</keyword>
<dbReference type="WBParaSite" id="BPAG_0001362501-mRNA-1">
    <property type="protein sequence ID" value="BPAG_0001362501-mRNA-1"/>
    <property type="gene ID" value="BPAG_0001362501"/>
</dbReference>
<evidence type="ECO:0000256" key="1">
    <source>
        <dbReference type="ARBA" id="ARBA00004141"/>
    </source>
</evidence>
<keyword evidence="2 6" id="KW-0812">Transmembrane</keyword>
<proteinExistence type="inferred from homology"/>
<dbReference type="STRING" id="6280.A0A0N4TXC7"/>
<dbReference type="PANTHER" id="PTHR16950">
    <property type="entry name" value="ZINC TRANSPORTER SLC39A7 HISTIDINE-RICH MEMBRANE PROTEIN KE4"/>
    <property type="match status" value="1"/>
</dbReference>
<reference evidence="10" key="1">
    <citation type="submission" date="2017-02" db="UniProtKB">
        <authorList>
            <consortium name="WormBaseParasite"/>
        </authorList>
    </citation>
    <scope>IDENTIFICATION</scope>
</reference>
<organism evidence="10">
    <name type="scientific">Brugia pahangi</name>
    <name type="common">Filarial nematode worm</name>
    <dbReference type="NCBI Taxonomy" id="6280"/>
    <lineage>
        <taxon>Eukaryota</taxon>
        <taxon>Metazoa</taxon>
        <taxon>Ecdysozoa</taxon>
        <taxon>Nematoda</taxon>
        <taxon>Chromadorea</taxon>
        <taxon>Rhabditida</taxon>
        <taxon>Spirurina</taxon>
        <taxon>Spiruromorpha</taxon>
        <taxon>Filarioidea</taxon>
        <taxon>Onchocercidae</taxon>
        <taxon>Brugia</taxon>
    </lineage>
</organism>
<comment type="subcellular location">
    <subcellularLocation>
        <location evidence="1">Membrane</location>
        <topology evidence="1">Multi-pass membrane protein</topology>
    </subcellularLocation>
</comment>
<name>A0A0N4TXC7_BRUPA</name>
<feature type="signal peptide" evidence="7">
    <location>
        <begin position="1"/>
        <end position="22"/>
    </location>
</feature>
<evidence type="ECO:0000313" key="10">
    <source>
        <dbReference type="WBParaSite" id="BPAG_0001362501-mRNA-1"/>
    </source>
</evidence>
<dbReference type="GO" id="GO:0006882">
    <property type="term" value="P:intracellular zinc ion homeostasis"/>
    <property type="evidence" value="ECO:0007669"/>
    <property type="project" value="TreeGrafter"/>
</dbReference>
<dbReference type="Pfam" id="PF02535">
    <property type="entry name" value="Zip"/>
    <property type="match status" value="1"/>
</dbReference>
<reference evidence="8 9" key="2">
    <citation type="submission" date="2018-11" db="EMBL/GenBank/DDBJ databases">
        <authorList>
            <consortium name="Pathogen Informatics"/>
        </authorList>
    </citation>
    <scope>NUCLEOTIDE SEQUENCE [LARGE SCALE GENOMIC DNA]</scope>
</reference>
<dbReference type="GO" id="GO:0016020">
    <property type="term" value="C:membrane"/>
    <property type="evidence" value="ECO:0007669"/>
    <property type="project" value="UniProtKB-SubCell"/>
</dbReference>
<feature type="transmembrane region" description="Helical" evidence="6">
    <location>
        <begin position="369"/>
        <end position="386"/>
    </location>
</feature>
<evidence type="ECO:0000256" key="6">
    <source>
        <dbReference type="SAM" id="Phobius"/>
    </source>
</evidence>
<accession>A0A0N4TXC7</accession>
<feature type="transmembrane region" description="Helical" evidence="6">
    <location>
        <begin position="334"/>
        <end position="357"/>
    </location>
</feature>
<feature type="transmembrane region" description="Helical" evidence="6">
    <location>
        <begin position="118"/>
        <end position="138"/>
    </location>
</feature>
<evidence type="ECO:0000256" key="5">
    <source>
        <dbReference type="ARBA" id="ARBA00038485"/>
    </source>
</evidence>
<feature type="transmembrane region" description="Helical" evidence="6">
    <location>
        <begin position="192"/>
        <end position="212"/>
    </location>
</feature>
<feature type="chain" id="PRO_5043122341" evidence="7">
    <location>
        <begin position="23"/>
        <end position="412"/>
    </location>
</feature>
<comment type="similarity">
    <text evidence="5">Belongs to the ZIP transporter (TC 2.A.5) family. KE4/Catsup subfamily.</text>
</comment>
<evidence type="ECO:0000313" key="9">
    <source>
        <dbReference type="Proteomes" id="UP000278627"/>
    </source>
</evidence>
<sequence>MASRSVLQLLLFIAVLLCPTSAQQIFLEQQLDQLPAPDIGGNDILPKMLPTTLEKTGEDLNTHGEMPADTLVDPDGRIVAFSRRLEQKHAEELQEERELLQHIAKKNGKELISWDTCLWTALGCICIIACGVIPAFILPHDFTEFLQSNCKFFVDGRRSLHLLLSFTVGSLIGDVFLHLLPTVWADAQVDRLIAGVWTTAGVLFCFILEKFCSTNEFSQRRMCAVLNLIANFMDNFTHGLAVGGSFLMDTKSYKTETHCLQLGLLTTFSIVIHELPHEISDFAILLRADFNRWSAVRAQISLRNMKFFMKTMYDKDMKKAVFKIVNRFQTKLRLVLQLQLLTAVGGALGAYTALFLHTECTKNEASQNILPFTAGGFINIALAQILPELMKETDSRYQFITAIDQGTLYLLN</sequence>
<dbReference type="InterPro" id="IPR003689">
    <property type="entry name" value="ZIP"/>
</dbReference>
<gene>
    <name evidence="8" type="ORF">BPAG_LOCUS13553</name>
</gene>
<evidence type="ECO:0000256" key="7">
    <source>
        <dbReference type="SAM" id="SignalP"/>
    </source>
</evidence>
<keyword evidence="7" id="KW-0732">Signal</keyword>
<keyword evidence="3 6" id="KW-1133">Transmembrane helix</keyword>
<evidence type="ECO:0000256" key="3">
    <source>
        <dbReference type="ARBA" id="ARBA00022989"/>
    </source>
</evidence>
<evidence type="ECO:0000313" key="8">
    <source>
        <dbReference type="EMBL" id="VDN94738.1"/>
    </source>
</evidence>
<dbReference type="GO" id="GO:0005385">
    <property type="term" value="F:zinc ion transmembrane transporter activity"/>
    <property type="evidence" value="ECO:0007669"/>
    <property type="project" value="TreeGrafter"/>
</dbReference>
<evidence type="ECO:0000256" key="4">
    <source>
        <dbReference type="ARBA" id="ARBA00023136"/>
    </source>
</evidence>
<dbReference type="AlphaFoldDB" id="A0A0N4TXC7"/>
<evidence type="ECO:0000256" key="2">
    <source>
        <dbReference type="ARBA" id="ARBA00022692"/>
    </source>
</evidence>
<dbReference type="PANTHER" id="PTHR16950:SF16">
    <property type="entry name" value="ZINC TRANSPORTER ZIP13"/>
    <property type="match status" value="1"/>
</dbReference>
<dbReference type="EMBL" id="UZAD01013410">
    <property type="protein sequence ID" value="VDN94738.1"/>
    <property type="molecule type" value="Genomic_DNA"/>
</dbReference>